<keyword evidence="8" id="KW-1185">Reference proteome</keyword>
<dbReference type="EMBL" id="BAABIK010000016">
    <property type="protein sequence ID" value="GAA4945353.1"/>
    <property type="molecule type" value="Genomic_DNA"/>
</dbReference>
<accession>A0ABP9GSK5</accession>
<gene>
    <name evidence="7" type="ORF">GCM10023224_30770</name>
</gene>
<comment type="caution">
    <text evidence="7">The sequence shown here is derived from an EMBL/GenBank/DDBJ whole genome shotgun (WGS) entry which is preliminary data.</text>
</comment>
<keyword evidence="3 6" id="KW-1133">Transmembrane helix</keyword>
<evidence type="ECO:0000256" key="4">
    <source>
        <dbReference type="ARBA" id="ARBA00023136"/>
    </source>
</evidence>
<keyword evidence="4 6" id="KW-0472">Membrane</keyword>
<name>A0ABP9GSK5_9ACTN</name>
<feature type="transmembrane region" description="Helical" evidence="6">
    <location>
        <begin position="36"/>
        <end position="56"/>
    </location>
</feature>
<dbReference type="InterPro" id="IPR007593">
    <property type="entry name" value="CD225/Dispanin_fam"/>
</dbReference>
<feature type="region of interest" description="Disordered" evidence="5">
    <location>
        <begin position="1"/>
        <end position="28"/>
    </location>
</feature>
<feature type="compositionally biased region" description="Pro residues" evidence="5">
    <location>
        <begin position="1"/>
        <end position="19"/>
    </location>
</feature>
<evidence type="ECO:0000256" key="5">
    <source>
        <dbReference type="SAM" id="MobiDB-lite"/>
    </source>
</evidence>
<evidence type="ECO:0000256" key="3">
    <source>
        <dbReference type="ARBA" id="ARBA00022989"/>
    </source>
</evidence>
<dbReference type="Pfam" id="PF04505">
    <property type="entry name" value="CD225"/>
    <property type="match status" value="1"/>
</dbReference>
<dbReference type="Proteomes" id="UP001499993">
    <property type="component" value="Unassembled WGS sequence"/>
</dbReference>
<organism evidence="7 8">
    <name type="scientific">Streptomonospora halophila</name>
    <dbReference type="NCBI Taxonomy" id="427369"/>
    <lineage>
        <taxon>Bacteria</taxon>
        <taxon>Bacillati</taxon>
        <taxon>Actinomycetota</taxon>
        <taxon>Actinomycetes</taxon>
        <taxon>Streptosporangiales</taxon>
        <taxon>Nocardiopsidaceae</taxon>
        <taxon>Streptomonospora</taxon>
    </lineage>
</organism>
<evidence type="ECO:0000256" key="1">
    <source>
        <dbReference type="ARBA" id="ARBA00004370"/>
    </source>
</evidence>
<dbReference type="PANTHER" id="PTHR14948">
    <property type="entry name" value="NG5"/>
    <property type="match status" value="1"/>
</dbReference>
<reference evidence="8" key="1">
    <citation type="journal article" date="2019" name="Int. J. Syst. Evol. Microbiol.">
        <title>The Global Catalogue of Microorganisms (GCM) 10K type strain sequencing project: providing services to taxonomists for standard genome sequencing and annotation.</title>
        <authorList>
            <consortium name="The Broad Institute Genomics Platform"/>
            <consortium name="The Broad Institute Genome Sequencing Center for Infectious Disease"/>
            <person name="Wu L."/>
            <person name="Ma J."/>
        </authorList>
    </citation>
    <scope>NUCLEOTIDE SEQUENCE [LARGE SCALE GENOMIC DNA]</scope>
    <source>
        <strain evidence="8">JCM 18123</strain>
    </source>
</reference>
<dbReference type="RefSeq" id="WP_344145806.1">
    <property type="nucleotide sequence ID" value="NZ_BAABIK010000016.1"/>
</dbReference>
<dbReference type="InterPro" id="IPR051423">
    <property type="entry name" value="CD225/Dispanin"/>
</dbReference>
<evidence type="ECO:0000256" key="6">
    <source>
        <dbReference type="SAM" id="Phobius"/>
    </source>
</evidence>
<evidence type="ECO:0008006" key="9">
    <source>
        <dbReference type="Google" id="ProtNLM"/>
    </source>
</evidence>
<evidence type="ECO:0000313" key="8">
    <source>
        <dbReference type="Proteomes" id="UP001499993"/>
    </source>
</evidence>
<keyword evidence="2 6" id="KW-0812">Transmembrane</keyword>
<feature type="transmembrane region" description="Helical" evidence="6">
    <location>
        <begin position="83"/>
        <end position="110"/>
    </location>
</feature>
<proteinExistence type="predicted"/>
<evidence type="ECO:0000256" key="2">
    <source>
        <dbReference type="ARBA" id="ARBA00022692"/>
    </source>
</evidence>
<dbReference type="PANTHER" id="PTHR14948:SF25">
    <property type="entry name" value="DUF4190 DOMAIN-CONTAINING PROTEIN"/>
    <property type="match status" value="1"/>
</dbReference>
<comment type="subcellular location">
    <subcellularLocation>
        <location evidence="1">Membrane</location>
    </subcellularLocation>
</comment>
<sequence length="118" mass="12212">MSYGTPPGPPPGNYNPPPGGSGGYPPGARADPPNDFLVPAILSMFCCWPLAIPAILSAAKVNAQWNLGDYTGAQERAARAKKFTIIAVVVGVVVYVLSTVGYFGIIAAVVSNTPTTTY</sequence>
<protein>
    <recommendedName>
        <fullName evidence="9">Interferon-induced transmembrane protein</fullName>
    </recommendedName>
</protein>
<evidence type="ECO:0000313" key="7">
    <source>
        <dbReference type="EMBL" id="GAA4945353.1"/>
    </source>
</evidence>